<accession>A0ACC1Y7U1</accession>
<evidence type="ECO:0000313" key="2">
    <source>
        <dbReference type="Proteomes" id="UP001164539"/>
    </source>
</evidence>
<dbReference type="Proteomes" id="UP001164539">
    <property type="component" value="Chromosome 4"/>
</dbReference>
<keyword evidence="2" id="KW-1185">Reference proteome</keyword>
<evidence type="ECO:0000313" key="1">
    <source>
        <dbReference type="EMBL" id="KAJ4719826.1"/>
    </source>
</evidence>
<reference evidence="1 2" key="1">
    <citation type="journal article" date="2023" name="Science">
        <title>Complex scaffold remodeling in plant triterpene biosynthesis.</title>
        <authorList>
            <person name="De La Pena R."/>
            <person name="Hodgson H."/>
            <person name="Liu J.C."/>
            <person name="Stephenson M.J."/>
            <person name="Martin A.C."/>
            <person name="Owen C."/>
            <person name="Harkess A."/>
            <person name="Leebens-Mack J."/>
            <person name="Jimenez L.E."/>
            <person name="Osbourn A."/>
            <person name="Sattely E.S."/>
        </authorList>
    </citation>
    <scope>NUCLEOTIDE SEQUENCE [LARGE SCALE GENOMIC DNA]</scope>
    <source>
        <strain evidence="2">cv. JPN11</strain>
        <tissue evidence="1">Leaf</tissue>
    </source>
</reference>
<proteinExistence type="predicted"/>
<gene>
    <name evidence="1" type="ORF">OWV82_007747</name>
</gene>
<comment type="caution">
    <text evidence="1">The sequence shown here is derived from an EMBL/GenBank/DDBJ whole genome shotgun (WGS) entry which is preliminary data.</text>
</comment>
<dbReference type="EMBL" id="CM051397">
    <property type="protein sequence ID" value="KAJ4719826.1"/>
    <property type="molecule type" value="Genomic_DNA"/>
</dbReference>
<name>A0ACC1Y7U1_MELAZ</name>
<sequence>MRSNDAVRRKVELLKTPLLGFLHQAGVSVLFLLIKGEMVLSNKKLKQKLRAETAESLTSAAEPNPSDSSKTNQDSNPQQPQSLKQLLNSVSQKPRFSKREKKRCRTQDSLQDSETVESNNIAGNDENEKKKKKLEEQRDKVVVEKEEGGNEKKRKRNGDDGEERKNLDLVGDDGENGDKKKKRKKKEKREEGEEEEESGDVKKANKLKKKKKRQKKQKKKKKENKIEEENKGNGGPVANVESNETSESQANGNVATKVYVGGIPYNASENDIKTYFEGCGTINDIDYMTFPDSGKFRGIAIINFRTEGAAKRALALDGSEMDGLFLKIQSYKTTKANNKTSDFAPKIVEGYNRIYVGNLSWDIREDDLKKLFSDCKISSIRFGTDKETGEFRGYAHVDFSNSLSLTMALKLDQEIVCGRPVKISCAVPHKQGIQTKSTSSAY</sequence>
<keyword evidence="1" id="KW-0687">Ribonucleoprotein</keyword>
<protein>
    <submittedName>
        <fullName evidence="1">31 kDa ribonucleoprotein, chloroplastic</fullName>
    </submittedName>
</protein>
<organism evidence="1 2">
    <name type="scientific">Melia azedarach</name>
    <name type="common">Chinaberry tree</name>
    <dbReference type="NCBI Taxonomy" id="155640"/>
    <lineage>
        <taxon>Eukaryota</taxon>
        <taxon>Viridiplantae</taxon>
        <taxon>Streptophyta</taxon>
        <taxon>Embryophyta</taxon>
        <taxon>Tracheophyta</taxon>
        <taxon>Spermatophyta</taxon>
        <taxon>Magnoliopsida</taxon>
        <taxon>eudicotyledons</taxon>
        <taxon>Gunneridae</taxon>
        <taxon>Pentapetalae</taxon>
        <taxon>rosids</taxon>
        <taxon>malvids</taxon>
        <taxon>Sapindales</taxon>
        <taxon>Meliaceae</taxon>
        <taxon>Melia</taxon>
    </lineage>
</organism>